<reference evidence="4 5" key="1">
    <citation type="submission" date="2017-09" db="EMBL/GenBank/DDBJ databases">
        <authorList>
            <person name="Ehlers B."/>
            <person name="Leendertz F.H."/>
        </authorList>
    </citation>
    <scope>NUCLEOTIDE SEQUENCE [LARGE SCALE GENOMIC DNA]</scope>
    <source>
        <strain evidence="4 5">CGMCC 1.05381</strain>
    </source>
</reference>
<organism evidence="4 5">
    <name type="scientific">Salinibacterium xinjiangense</name>
    <dbReference type="NCBI Taxonomy" id="386302"/>
    <lineage>
        <taxon>Bacteria</taxon>
        <taxon>Bacillati</taxon>
        <taxon>Actinomycetota</taxon>
        <taxon>Actinomycetes</taxon>
        <taxon>Micrococcales</taxon>
        <taxon>Microbacteriaceae</taxon>
        <taxon>Salinibacterium</taxon>
    </lineage>
</organism>
<feature type="transmembrane region" description="Helical" evidence="2">
    <location>
        <begin position="263"/>
        <end position="281"/>
    </location>
</feature>
<proteinExistence type="predicted"/>
<evidence type="ECO:0000313" key="4">
    <source>
        <dbReference type="EMBL" id="SOE58794.1"/>
    </source>
</evidence>
<dbReference type="EMBL" id="OCST01000002">
    <property type="protein sequence ID" value="SOE58794.1"/>
    <property type="molecule type" value="Genomic_DNA"/>
</dbReference>
<evidence type="ECO:0000313" key="5">
    <source>
        <dbReference type="Proteomes" id="UP000219440"/>
    </source>
</evidence>
<protein>
    <recommendedName>
        <fullName evidence="3">DUF2510 domain-containing protein</fullName>
    </recommendedName>
</protein>
<keyword evidence="2" id="KW-0812">Transmembrane</keyword>
<keyword evidence="2" id="KW-0472">Membrane</keyword>
<dbReference type="AlphaFoldDB" id="A0A2C8Z4U7"/>
<feature type="domain" description="DUF2510" evidence="3">
    <location>
        <begin position="19"/>
        <end position="49"/>
    </location>
</feature>
<keyword evidence="5" id="KW-1185">Reference proteome</keyword>
<gene>
    <name evidence="4" type="ORF">SAMN06296378_0825</name>
</gene>
<evidence type="ECO:0000256" key="1">
    <source>
        <dbReference type="SAM" id="MobiDB-lite"/>
    </source>
</evidence>
<feature type="compositionally biased region" description="Basic and acidic residues" evidence="1">
    <location>
        <begin position="68"/>
        <end position="93"/>
    </location>
</feature>
<feature type="region of interest" description="Disordered" evidence="1">
    <location>
        <begin position="61"/>
        <end position="95"/>
    </location>
</feature>
<dbReference type="Proteomes" id="UP000219440">
    <property type="component" value="Unassembled WGS sequence"/>
</dbReference>
<sequence>MNSLCRYSDLVDDNFGVAAGWYPDPLGLPQLRWWDSQAWTEHTSEARAPIVVHPTTILGFADEDEDEERRTPAHEEEFLSRREQRARERRENGDLLQASDMQIEAATESTPDADIELGLDIDEEHHELSAQPLLAMTLRELEPPLTDTLDEATPGPRRASSHTNALPMESFLSALAEDLPVAEEAAPARAIKKVKTYTVAVWAIALVPLFQLAALVIFVTVLELGSNWPLIIVTIVLPYFIVIGLASYDRLVLEVRGHAKPASGFWAILTAPAYLVVRAIRTYRQSGKGFVPLVIFTQAGLSVLVGILVVPGILIAALPGIFAAEAAQSAQATALSIGGDITLACPTPPLVIGDTFACIATKASGETDSVSIALERENGWIAWRVKDWGSWTLAD</sequence>
<feature type="transmembrane region" description="Helical" evidence="2">
    <location>
        <begin position="228"/>
        <end position="251"/>
    </location>
</feature>
<evidence type="ECO:0000256" key="2">
    <source>
        <dbReference type="SAM" id="Phobius"/>
    </source>
</evidence>
<dbReference type="InterPro" id="IPR018929">
    <property type="entry name" value="DUF2510"/>
</dbReference>
<evidence type="ECO:0000259" key="3">
    <source>
        <dbReference type="Pfam" id="PF10708"/>
    </source>
</evidence>
<keyword evidence="2" id="KW-1133">Transmembrane helix</keyword>
<accession>A0A2C8Z4U7</accession>
<feature type="transmembrane region" description="Helical" evidence="2">
    <location>
        <begin position="293"/>
        <end position="318"/>
    </location>
</feature>
<name>A0A2C8Z4U7_9MICO</name>
<dbReference type="OrthoDB" id="5244233at2"/>
<dbReference type="Pfam" id="PF10708">
    <property type="entry name" value="DUF2510"/>
    <property type="match status" value="1"/>
</dbReference>
<feature type="transmembrane region" description="Helical" evidence="2">
    <location>
        <begin position="199"/>
        <end position="222"/>
    </location>
</feature>